<dbReference type="AlphaFoldDB" id="A0A0T9M3W2"/>
<gene>
    <name evidence="1" type="ORF">ERS008491_04160</name>
</gene>
<protein>
    <submittedName>
        <fullName evidence="1">Uncharacterized protein</fullName>
    </submittedName>
</protein>
<organism evidence="1 2">
    <name type="scientific">Yersinia kristensenii</name>
    <dbReference type="NCBI Taxonomy" id="28152"/>
    <lineage>
        <taxon>Bacteria</taxon>
        <taxon>Pseudomonadati</taxon>
        <taxon>Pseudomonadota</taxon>
        <taxon>Gammaproteobacteria</taxon>
        <taxon>Enterobacterales</taxon>
        <taxon>Yersiniaceae</taxon>
        <taxon>Yersinia</taxon>
    </lineage>
</organism>
<reference evidence="1 2" key="1">
    <citation type="submission" date="2015-03" db="EMBL/GenBank/DDBJ databases">
        <authorList>
            <person name="Murphy D."/>
        </authorList>
    </citation>
    <scope>NUCLEOTIDE SEQUENCE [LARGE SCALE GENOMIC DNA]</scope>
    <source>
        <strain evidence="1 2">FCF326</strain>
    </source>
</reference>
<evidence type="ECO:0000313" key="2">
    <source>
        <dbReference type="Proteomes" id="UP000045824"/>
    </source>
</evidence>
<dbReference type="EMBL" id="CPYI01000024">
    <property type="protein sequence ID" value="CNF58425.1"/>
    <property type="molecule type" value="Genomic_DNA"/>
</dbReference>
<sequence>MTTQQPQTNTLRFTSEDILNDLNAGKLKLTTALRYQRERNLTEERRQLYRIAVIKFKINELQQELISLGV</sequence>
<accession>A0A0T9M3W2</accession>
<dbReference type="Proteomes" id="UP000045824">
    <property type="component" value="Unassembled WGS sequence"/>
</dbReference>
<evidence type="ECO:0000313" key="1">
    <source>
        <dbReference type="EMBL" id="CNF58425.1"/>
    </source>
</evidence>
<proteinExistence type="predicted"/>
<name>A0A0T9M3W2_YERKR</name>
<dbReference type="RefSeq" id="WP_144416936.1">
    <property type="nucleotide sequence ID" value="NZ_CAWMAB010000024.1"/>
</dbReference>